<evidence type="ECO:0000256" key="9">
    <source>
        <dbReference type="RuleBase" id="RU368022"/>
    </source>
</evidence>
<dbReference type="OrthoDB" id="440324at2759"/>
<gene>
    <name evidence="12" type="primary">EAF6</name>
    <name evidence="12" type="ORF">H4R34_002523</name>
</gene>
<evidence type="ECO:0000256" key="1">
    <source>
        <dbReference type="ARBA" id="ARBA00004123"/>
    </source>
</evidence>
<comment type="caution">
    <text evidence="12">The sequence shown here is derived from an EMBL/GenBank/DDBJ whole genome shotgun (WGS) entry which is preliminary data.</text>
</comment>
<evidence type="ECO:0000256" key="3">
    <source>
        <dbReference type="ARBA" id="ARBA00018504"/>
    </source>
</evidence>
<evidence type="ECO:0000256" key="8">
    <source>
        <dbReference type="ARBA" id="ARBA00023242"/>
    </source>
</evidence>
<keyword evidence="5 9" id="KW-0805">Transcription regulation</keyword>
<evidence type="ECO:0000256" key="6">
    <source>
        <dbReference type="ARBA" id="ARBA00023054"/>
    </source>
</evidence>
<protein>
    <recommendedName>
        <fullName evidence="3 9">Chromatin modification-related protein EAF6</fullName>
    </recommendedName>
</protein>
<dbReference type="InterPro" id="IPR015418">
    <property type="entry name" value="Eaf6"/>
</dbReference>
<dbReference type="Proteomes" id="UP001151582">
    <property type="component" value="Unassembled WGS sequence"/>
</dbReference>
<evidence type="ECO:0000256" key="7">
    <source>
        <dbReference type="ARBA" id="ARBA00023163"/>
    </source>
</evidence>
<evidence type="ECO:0000256" key="2">
    <source>
        <dbReference type="ARBA" id="ARBA00010916"/>
    </source>
</evidence>
<keyword evidence="13" id="KW-1185">Reference proteome</keyword>
<dbReference type="EMBL" id="JANBQB010000177">
    <property type="protein sequence ID" value="KAJ1980265.1"/>
    <property type="molecule type" value="Genomic_DNA"/>
</dbReference>
<evidence type="ECO:0000256" key="10">
    <source>
        <dbReference type="SAM" id="Coils"/>
    </source>
</evidence>
<feature type="coiled-coil region" evidence="10">
    <location>
        <begin position="25"/>
        <end position="52"/>
    </location>
</feature>
<dbReference type="GO" id="GO:0035267">
    <property type="term" value="C:NuA4 histone acetyltransferase complex"/>
    <property type="evidence" value="ECO:0007669"/>
    <property type="project" value="UniProtKB-UniRule"/>
</dbReference>
<keyword evidence="9" id="KW-0234">DNA repair</keyword>
<proteinExistence type="inferred from homology"/>
<evidence type="ECO:0000313" key="12">
    <source>
        <dbReference type="EMBL" id="KAJ1980265.1"/>
    </source>
</evidence>
<comment type="subunit">
    <text evidence="9">Component of the NuA4 histone acetyltransferase complex.</text>
</comment>
<dbReference type="AlphaFoldDB" id="A0A9W8E9X1"/>
<feature type="compositionally biased region" description="Basic and acidic residues" evidence="11">
    <location>
        <begin position="166"/>
        <end position="176"/>
    </location>
</feature>
<keyword evidence="9" id="KW-0227">DNA damage</keyword>
<feature type="compositionally biased region" description="Basic and acidic residues" evidence="11">
    <location>
        <begin position="1"/>
        <end position="18"/>
    </location>
</feature>
<dbReference type="PANTHER" id="PTHR13476">
    <property type="entry name" value="CHROMATIN MODIFICATION-RELATED PROTEIN MEAF6"/>
    <property type="match status" value="1"/>
</dbReference>
<name>A0A9W8E9X1_9FUNG</name>
<keyword evidence="8 9" id="KW-0539">Nucleus</keyword>
<feature type="region of interest" description="Disordered" evidence="11">
    <location>
        <begin position="138"/>
        <end position="176"/>
    </location>
</feature>
<evidence type="ECO:0000313" key="13">
    <source>
        <dbReference type="Proteomes" id="UP001151582"/>
    </source>
</evidence>
<evidence type="ECO:0000256" key="11">
    <source>
        <dbReference type="SAM" id="MobiDB-lite"/>
    </source>
</evidence>
<feature type="region of interest" description="Disordered" evidence="11">
    <location>
        <begin position="1"/>
        <end position="24"/>
    </location>
</feature>
<dbReference type="GO" id="GO:0005634">
    <property type="term" value="C:nucleus"/>
    <property type="evidence" value="ECO:0007669"/>
    <property type="project" value="UniProtKB-SubCell"/>
</dbReference>
<organism evidence="12 13">
    <name type="scientific">Dimargaris verticillata</name>
    <dbReference type="NCBI Taxonomy" id="2761393"/>
    <lineage>
        <taxon>Eukaryota</taxon>
        <taxon>Fungi</taxon>
        <taxon>Fungi incertae sedis</taxon>
        <taxon>Zoopagomycota</taxon>
        <taxon>Kickxellomycotina</taxon>
        <taxon>Dimargaritomycetes</taxon>
        <taxon>Dimargaritales</taxon>
        <taxon>Dimargaritaceae</taxon>
        <taxon>Dimargaris</taxon>
    </lineage>
</organism>
<evidence type="ECO:0000256" key="4">
    <source>
        <dbReference type="ARBA" id="ARBA00022853"/>
    </source>
</evidence>
<sequence length="176" mass="19868">MPDATKKQAKDKKDKVDTKASTNAMKDAEKELLDLLTRKRQVDRNLANLEASIYAFEGSYLEDTTHGNIIRGFEGYLSGRTDRKRQKFTDSDRIFSNSSSTYQKALEAKEREEQYSAGLDETFGDRYSGHALGSTKNTIKKKRLKAGGRADSPTMYKNPKKLRLGSGRETESELEV</sequence>
<keyword evidence="7 9" id="KW-0804">Transcription</keyword>
<dbReference type="GO" id="GO:0006281">
    <property type="term" value="P:DNA repair"/>
    <property type="evidence" value="ECO:0007669"/>
    <property type="project" value="UniProtKB-UniRule"/>
</dbReference>
<dbReference type="GO" id="GO:0006325">
    <property type="term" value="P:chromatin organization"/>
    <property type="evidence" value="ECO:0007669"/>
    <property type="project" value="UniProtKB-KW"/>
</dbReference>
<comment type="similarity">
    <text evidence="2 9">Belongs to the EAF6 family.</text>
</comment>
<accession>A0A9W8E9X1</accession>
<dbReference type="Pfam" id="PF09340">
    <property type="entry name" value="NuA4"/>
    <property type="match status" value="1"/>
</dbReference>
<keyword evidence="4 9" id="KW-0156">Chromatin regulator</keyword>
<keyword evidence="6 10" id="KW-0175">Coiled coil</keyword>
<evidence type="ECO:0000256" key="5">
    <source>
        <dbReference type="ARBA" id="ARBA00023015"/>
    </source>
</evidence>
<comment type="subcellular location">
    <subcellularLocation>
        <location evidence="1 9">Nucleus</location>
    </subcellularLocation>
</comment>
<comment type="function">
    <text evidence="9">Component of the NuA4 histone acetyltransferase complex which is involved in transcriptional activation of selected genes principally by acetylation of nucleosomal histone H4 and H2A. The NuA4 complex is also involved in DNA repair.</text>
</comment>
<reference evidence="12" key="1">
    <citation type="submission" date="2022-07" db="EMBL/GenBank/DDBJ databases">
        <title>Phylogenomic reconstructions and comparative analyses of Kickxellomycotina fungi.</title>
        <authorList>
            <person name="Reynolds N.K."/>
            <person name="Stajich J.E."/>
            <person name="Barry K."/>
            <person name="Grigoriev I.V."/>
            <person name="Crous P."/>
            <person name="Smith M.E."/>
        </authorList>
    </citation>
    <scope>NUCLEOTIDE SEQUENCE</scope>
    <source>
        <strain evidence="12">RSA 567</strain>
    </source>
</reference>